<dbReference type="PANTHER" id="PTHR10963:SF55">
    <property type="entry name" value="GLYCOSIDE HYDROLASE FAMILY 16 PROTEIN"/>
    <property type="match status" value="1"/>
</dbReference>
<protein>
    <submittedName>
        <fullName evidence="3">Beta-glucanase</fullName>
        <ecNumber evidence="3">3.2.1.73</ecNumber>
    </submittedName>
</protein>
<accession>A0A0W8FZA8</accession>
<dbReference type="InterPro" id="IPR013320">
    <property type="entry name" value="ConA-like_dom_sf"/>
</dbReference>
<dbReference type="EMBL" id="LNQE01000651">
    <property type="protein sequence ID" value="KUG25571.1"/>
    <property type="molecule type" value="Genomic_DNA"/>
</dbReference>
<organism evidence="3">
    <name type="scientific">hydrocarbon metagenome</name>
    <dbReference type="NCBI Taxonomy" id="938273"/>
    <lineage>
        <taxon>unclassified sequences</taxon>
        <taxon>metagenomes</taxon>
        <taxon>ecological metagenomes</taxon>
    </lineage>
</organism>
<dbReference type="InterPro" id="IPR000757">
    <property type="entry name" value="Beta-glucanase-like"/>
</dbReference>
<feature type="domain" description="GH16" evidence="2">
    <location>
        <begin position="1"/>
        <end position="144"/>
    </location>
</feature>
<evidence type="ECO:0000313" key="3">
    <source>
        <dbReference type="EMBL" id="KUG25571.1"/>
    </source>
</evidence>
<dbReference type="GO" id="GO:0005975">
    <property type="term" value="P:carbohydrate metabolic process"/>
    <property type="evidence" value="ECO:0007669"/>
    <property type="project" value="InterPro"/>
</dbReference>
<dbReference type="Pfam" id="PF00722">
    <property type="entry name" value="Glyco_hydro_16"/>
    <property type="match status" value="1"/>
</dbReference>
<dbReference type="Gene3D" id="2.60.120.200">
    <property type="match status" value="1"/>
</dbReference>
<comment type="caution">
    <text evidence="3">The sequence shown here is derived from an EMBL/GenBank/DDBJ whole genome shotgun (WGS) entry which is preliminary data.</text>
</comment>
<sequence>MWPAIWMLPTDWEYGGWPNSGEIDIMEHINSGPEIHGSIHTEAYNHRIGTQKSGQTLVPDANENFHVYSIEWSEDKIDFLVDNVKYFSFANDKKGDSKTWPFDKRFHLLLNVAVGGDWPGNPTTATIFPKEMVIDYVRVYKKTE</sequence>
<keyword evidence="3" id="KW-0378">Hydrolase</keyword>
<dbReference type="PANTHER" id="PTHR10963">
    <property type="entry name" value="GLYCOSYL HYDROLASE-RELATED"/>
    <property type="match status" value="1"/>
</dbReference>
<dbReference type="CDD" id="cd08023">
    <property type="entry name" value="GH16_laminarinase_like"/>
    <property type="match status" value="1"/>
</dbReference>
<dbReference type="AlphaFoldDB" id="A0A0W8FZA8"/>
<dbReference type="SUPFAM" id="SSF49899">
    <property type="entry name" value="Concanavalin A-like lectins/glucanases"/>
    <property type="match status" value="1"/>
</dbReference>
<reference evidence="3" key="1">
    <citation type="journal article" date="2015" name="Proc. Natl. Acad. Sci. U.S.A.">
        <title>Networks of energetic and metabolic interactions define dynamics in microbial communities.</title>
        <authorList>
            <person name="Embree M."/>
            <person name="Liu J.K."/>
            <person name="Al-Bassam M.M."/>
            <person name="Zengler K."/>
        </authorList>
    </citation>
    <scope>NUCLEOTIDE SEQUENCE</scope>
</reference>
<dbReference type="InterPro" id="IPR050546">
    <property type="entry name" value="Glycosyl_Hydrlase_16"/>
</dbReference>
<evidence type="ECO:0000256" key="1">
    <source>
        <dbReference type="ARBA" id="ARBA00006865"/>
    </source>
</evidence>
<keyword evidence="3" id="KW-0326">Glycosidase</keyword>
<dbReference type="GO" id="GO:0042972">
    <property type="term" value="F:licheninase activity"/>
    <property type="evidence" value="ECO:0007669"/>
    <property type="project" value="UniProtKB-EC"/>
</dbReference>
<evidence type="ECO:0000259" key="2">
    <source>
        <dbReference type="PROSITE" id="PS51762"/>
    </source>
</evidence>
<dbReference type="PROSITE" id="PS51762">
    <property type="entry name" value="GH16_2"/>
    <property type="match status" value="1"/>
</dbReference>
<name>A0A0W8FZA8_9ZZZZ</name>
<dbReference type="EC" id="3.2.1.73" evidence="3"/>
<proteinExistence type="inferred from homology"/>
<gene>
    <name evidence="3" type="ORF">ASZ90_004609</name>
</gene>
<comment type="similarity">
    <text evidence="1">Belongs to the glycosyl hydrolase 16 family.</text>
</comment>